<dbReference type="GO" id="GO:0004081">
    <property type="term" value="F:bis(5'-nucleosyl)-tetraphosphatase (asymmetrical) activity"/>
    <property type="evidence" value="ECO:0007669"/>
    <property type="project" value="UniProtKB-ARBA"/>
</dbReference>
<evidence type="ECO:0000259" key="9">
    <source>
        <dbReference type="PROSITE" id="PS50862"/>
    </source>
</evidence>
<dbReference type="Gene3D" id="3.40.50.800">
    <property type="entry name" value="Anticodon-binding domain"/>
    <property type="match status" value="1"/>
</dbReference>
<comment type="caution">
    <text evidence="10">The sequence shown here is derived from an EMBL/GenBank/DDBJ whole genome shotgun (WGS) entry which is preliminary data.</text>
</comment>
<dbReference type="InterPro" id="IPR002315">
    <property type="entry name" value="tRNA-synt_gly"/>
</dbReference>
<dbReference type="PANTHER" id="PTHR10745">
    <property type="entry name" value="GLYCYL-TRNA SYNTHETASE/DNA POLYMERASE SUBUNIT GAMMA-2"/>
    <property type="match status" value="1"/>
</dbReference>
<dbReference type="SUPFAM" id="SSF52954">
    <property type="entry name" value="Class II aaRS ABD-related"/>
    <property type="match status" value="1"/>
</dbReference>
<keyword evidence="6" id="KW-0067">ATP-binding</keyword>
<evidence type="ECO:0000313" key="11">
    <source>
        <dbReference type="Proteomes" id="UP000177279"/>
    </source>
</evidence>
<keyword evidence="8" id="KW-0030">Aminoacyl-tRNA synthetase</keyword>
<dbReference type="InterPro" id="IPR033731">
    <property type="entry name" value="GlyRS-like_core"/>
</dbReference>
<dbReference type="FunFam" id="3.40.50.800:FF:000002">
    <property type="entry name" value="Glycine--tRNA ligase"/>
    <property type="match status" value="1"/>
</dbReference>
<sequence length="434" mass="50182">MTEKNGDLMEKIVSLCKRRGFIFQGSEIYGGLAGTWDFGPYGAELAYRIKDLWWSRFVRSRDDVYGISSSIIMPEAVWQASGHLKNFTDPIVECKKCHHRFRADHLKDKKKCPDCGGELGEEKTFNLMFPVETGSTSGGTATAYLRGELAQGMFVNFKNIIDTFHPDIPFGIAQVGKAFRNEISPRDFIYRVREFEIAEFEYFVKESDWEKYFEYWKKEMREWLEEIGINPKNVRENDLTEKERAHYSKRTIDFEYQGPIGDMEIQAIAYRTDYDLKNHIEGSGMDLSFRDEVANEKFIPHVIEPTFGVGRLLLAVLLEAYTEDELGGEKRVYLKLNKNIAPVRAAVFPLLKNKPELVAKAREIYANLKKEIPNIEFDDNGNIGKRYRRQDEIGTPYCITIDFDTLESGTVTLRDRDTGNQERVTIEDLKEKIL</sequence>
<evidence type="ECO:0000256" key="5">
    <source>
        <dbReference type="ARBA" id="ARBA00022741"/>
    </source>
</evidence>
<accession>A0A1G2TG68</accession>
<keyword evidence="5" id="KW-0547">Nucleotide-binding</keyword>
<keyword evidence="7" id="KW-0648">Protein biosynthesis</keyword>
<dbReference type="InterPro" id="IPR002314">
    <property type="entry name" value="aa-tRNA-synt_IIb"/>
</dbReference>
<dbReference type="SUPFAM" id="SSF55681">
    <property type="entry name" value="Class II aaRS and biotin synthetases"/>
    <property type="match status" value="1"/>
</dbReference>
<keyword evidence="3" id="KW-0963">Cytoplasm</keyword>
<evidence type="ECO:0000256" key="1">
    <source>
        <dbReference type="ARBA" id="ARBA00008226"/>
    </source>
</evidence>
<proteinExistence type="inferred from homology"/>
<evidence type="ECO:0000256" key="8">
    <source>
        <dbReference type="ARBA" id="ARBA00023146"/>
    </source>
</evidence>
<protein>
    <recommendedName>
        <fullName evidence="2">glycine--tRNA ligase</fullName>
        <ecNumber evidence="2">6.1.1.14</ecNumber>
    </recommendedName>
</protein>
<dbReference type="PANTHER" id="PTHR10745:SF8">
    <property type="entry name" value="DNA POLYMERASE SUBUNIT GAMMA-2, MITOCHONDRIAL"/>
    <property type="match status" value="1"/>
</dbReference>
<evidence type="ECO:0000256" key="3">
    <source>
        <dbReference type="ARBA" id="ARBA00022490"/>
    </source>
</evidence>
<dbReference type="Pfam" id="PF03129">
    <property type="entry name" value="HGTP_anticodon"/>
    <property type="match status" value="1"/>
</dbReference>
<dbReference type="GO" id="GO:0070062">
    <property type="term" value="C:extracellular exosome"/>
    <property type="evidence" value="ECO:0007669"/>
    <property type="project" value="UniProtKB-ARBA"/>
</dbReference>
<dbReference type="InterPro" id="IPR036621">
    <property type="entry name" value="Anticodon-bd_dom_sf"/>
</dbReference>
<dbReference type="PROSITE" id="PS50862">
    <property type="entry name" value="AA_TRNA_LIGASE_II"/>
    <property type="match status" value="1"/>
</dbReference>
<keyword evidence="4 10" id="KW-0436">Ligase</keyword>
<dbReference type="Gene3D" id="3.30.930.10">
    <property type="entry name" value="Bira Bifunctional Protein, Domain 2"/>
    <property type="match status" value="1"/>
</dbReference>
<dbReference type="Proteomes" id="UP000177279">
    <property type="component" value="Unassembled WGS sequence"/>
</dbReference>
<dbReference type="CDD" id="cd00858">
    <property type="entry name" value="GlyRS_anticodon"/>
    <property type="match status" value="1"/>
</dbReference>
<comment type="similarity">
    <text evidence="1">Belongs to the class-II aminoacyl-tRNA synthetase family.</text>
</comment>
<evidence type="ECO:0000256" key="6">
    <source>
        <dbReference type="ARBA" id="ARBA00022840"/>
    </source>
</evidence>
<dbReference type="EC" id="6.1.1.14" evidence="2"/>
<dbReference type="InterPro" id="IPR004154">
    <property type="entry name" value="Anticodon-bd"/>
</dbReference>
<dbReference type="AlphaFoldDB" id="A0A1G2TG68"/>
<dbReference type="GO" id="GO:0005524">
    <property type="term" value="F:ATP binding"/>
    <property type="evidence" value="ECO:0007669"/>
    <property type="project" value="UniProtKB-KW"/>
</dbReference>
<name>A0A1G2TG68_9BACT</name>
<dbReference type="GO" id="GO:0005737">
    <property type="term" value="C:cytoplasm"/>
    <property type="evidence" value="ECO:0007669"/>
    <property type="project" value="InterPro"/>
</dbReference>
<dbReference type="InterPro" id="IPR045864">
    <property type="entry name" value="aa-tRNA-synth_II/BPL/LPL"/>
</dbReference>
<dbReference type="GO" id="GO:1990742">
    <property type="term" value="C:microvesicle"/>
    <property type="evidence" value="ECO:0007669"/>
    <property type="project" value="UniProtKB-ARBA"/>
</dbReference>
<dbReference type="NCBIfam" id="NF003211">
    <property type="entry name" value="PRK04173.1"/>
    <property type="match status" value="1"/>
</dbReference>
<evidence type="ECO:0000313" key="10">
    <source>
        <dbReference type="EMBL" id="OHA96296.1"/>
    </source>
</evidence>
<dbReference type="EMBL" id="MHVS01000005">
    <property type="protein sequence ID" value="OHA96296.1"/>
    <property type="molecule type" value="Genomic_DNA"/>
</dbReference>
<dbReference type="NCBIfam" id="TIGR00389">
    <property type="entry name" value="glyS_dimeric"/>
    <property type="match status" value="1"/>
</dbReference>
<dbReference type="InterPro" id="IPR006195">
    <property type="entry name" value="aa-tRNA-synth_II"/>
</dbReference>
<evidence type="ECO:0000256" key="7">
    <source>
        <dbReference type="ARBA" id="ARBA00022917"/>
    </source>
</evidence>
<feature type="domain" description="Aminoacyl-transfer RNA synthetases class-II family profile" evidence="9">
    <location>
        <begin position="7"/>
        <end position="349"/>
    </location>
</feature>
<dbReference type="GO" id="GO:0004820">
    <property type="term" value="F:glycine-tRNA ligase activity"/>
    <property type="evidence" value="ECO:0007669"/>
    <property type="project" value="UniProtKB-EC"/>
</dbReference>
<dbReference type="PRINTS" id="PR01043">
    <property type="entry name" value="TRNASYNTHGLY"/>
</dbReference>
<evidence type="ECO:0000256" key="2">
    <source>
        <dbReference type="ARBA" id="ARBA00012829"/>
    </source>
</evidence>
<dbReference type="Pfam" id="PF00587">
    <property type="entry name" value="tRNA-synt_2b"/>
    <property type="match status" value="1"/>
</dbReference>
<dbReference type="InterPro" id="IPR027031">
    <property type="entry name" value="Gly-tRNA_synthase/POLG2"/>
</dbReference>
<reference evidence="10 11" key="1">
    <citation type="journal article" date="2016" name="Nat. Commun.">
        <title>Thousands of microbial genomes shed light on interconnected biogeochemical processes in an aquifer system.</title>
        <authorList>
            <person name="Anantharaman K."/>
            <person name="Brown C.T."/>
            <person name="Hug L.A."/>
            <person name="Sharon I."/>
            <person name="Castelle C.J."/>
            <person name="Probst A.J."/>
            <person name="Thomas B.C."/>
            <person name="Singh A."/>
            <person name="Wilkins M.J."/>
            <person name="Karaoz U."/>
            <person name="Brodie E.L."/>
            <person name="Williams K.H."/>
            <person name="Hubbard S.S."/>
            <person name="Banfield J.F."/>
        </authorList>
    </citation>
    <scope>NUCLEOTIDE SEQUENCE [LARGE SCALE GENOMIC DNA]</scope>
</reference>
<dbReference type="CDD" id="cd00774">
    <property type="entry name" value="GlyRS-like_core"/>
    <property type="match status" value="1"/>
</dbReference>
<evidence type="ECO:0000256" key="4">
    <source>
        <dbReference type="ARBA" id="ARBA00022598"/>
    </source>
</evidence>
<dbReference type="GO" id="GO:0006426">
    <property type="term" value="P:glycyl-tRNA aminoacylation"/>
    <property type="evidence" value="ECO:0007669"/>
    <property type="project" value="InterPro"/>
</dbReference>
<dbReference type="GO" id="GO:0015966">
    <property type="term" value="P:diadenosine tetraphosphate biosynthetic process"/>
    <property type="evidence" value="ECO:0007669"/>
    <property type="project" value="UniProtKB-ARBA"/>
</dbReference>
<organism evidence="10 11">
    <name type="scientific">Candidatus Zambryskibacteria bacterium RIFCSPHIGHO2_02_FULL_43_37</name>
    <dbReference type="NCBI Taxonomy" id="1802749"/>
    <lineage>
        <taxon>Bacteria</taxon>
        <taxon>Candidatus Zambryskiibacteriota</taxon>
    </lineage>
</organism>
<gene>
    <name evidence="10" type="ORF">A3D49_00125</name>
</gene>